<evidence type="ECO:0000313" key="2">
    <source>
        <dbReference type="Proteomes" id="UP000187203"/>
    </source>
</evidence>
<proteinExistence type="predicted"/>
<protein>
    <submittedName>
        <fullName evidence="1">Uncharacterized protein</fullName>
    </submittedName>
</protein>
<dbReference type="AlphaFoldDB" id="A0A1R3L1U1"/>
<name>A0A1R3L1U1_9ROSI</name>
<sequence>MQRGSQLAFERFGQRAQLFCIAAAHDQAGGAEDLVVQRRLRLEALGIGHVEAGLPAVGLVAALPARDAAHVCLGGQLVDAARVGAVDTGGEHRLCSHIAHGGSGSRFKDIQFRPIDGEQQTRVRTELACTHRQRRHVLLTQRSTTLGQCIGQQEHGVDGAQLAIHGNRLRACLRNAQQRQTASSRTGKADGLDTRIRHQCARHIVVGHDEREHAFRQPTLRNRGLNGTAHQFGRTRVRRMRLHDHRATGCQRRCGIATRHRERQREVARTEHGHRAERNAAHAQVRARQRLAFRQGRIKPRAHGIAGTHHACKQAQLVARAATLAFQARTRQGRLGHRAFDQRIAQRFDLAGDGFQEGSAGFRRGLAVNVKSRGGQFSGTRGLGLGGQGEFSSPLNCIRIPCVFGCAQAASFSTSAMRDTNVDSSAISASVRSVNGARTGPASRPMTFIPALTIDTA</sequence>
<dbReference type="EMBL" id="AWUE01004586">
    <property type="protein sequence ID" value="OMP13315.1"/>
    <property type="molecule type" value="Genomic_DNA"/>
</dbReference>
<accession>A0A1R3L1U1</accession>
<evidence type="ECO:0000313" key="1">
    <source>
        <dbReference type="EMBL" id="OMP13315.1"/>
    </source>
</evidence>
<reference evidence="2" key="1">
    <citation type="submission" date="2013-09" db="EMBL/GenBank/DDBJ databases">
        <title>Corchorus olitorius genome sequencing.</title>
        <authorList>
            <person name="Alam M."/>
            <person name="Haque M.S."/>
            <person name="Islam M.S."/>
            <person name="Emdad E.M."/>
            <person name="Islam M.M."/>
            <person name="Ahmed B."/>
            <person name="Halim A."/>
            <person name="Hossen Q.M.M."/>
            <person name="Hossain M.Z."/>
            <person name="Ahmed R."/>
            <person name="Khan M.M."/>
            <person name="Islam R."/>
            <person name="Rashid M.M."/>
            <person name="Khan S.A."/>
            <person name="Rahman M.S."/>
            <person name="Alam M."/>
            <person name="Yahiya A.S."/>
            <person name="Khan M.S."/>
            <person name="Azam M.S."/>
            <person name="Haque T."/>
            <person name="Lashkar M.Z.H."/>
            <person name="Akhand A.I."/>
            <person name="Morshed G."/>
            <person name="Roy S."/>
            <person name="Uddin K.S."/>
            <person name="Rabeya T."/>
            <person name="Hossain A.S."/>
            <person name="Chowdhury A."/>
            <person name="Snigdha A.R."/>
            <person name="Mortoza M.S."/>
            <person name="Matin S.A."/>
            <person name="Hoque S.M.E."/>
            <person name="Islam M.K."/>
            <person name="Roy D.K."/>
            <person name="Haider R."/>
            <person name="Moosa M.M."/>
            <person name="Elias S.M."/>
            <person name="Hasan A.M."/>
            <person name="Jahan S."/>
            <person name="Shafiuddin M."/>
            <person name="Mahmood N."/>
            <person name="Shommy N.S."/>
        </authorList>
    </citation>
    <scope>NUCLEOTIDE SEQUENCE [LARGE SCALE GENOMIC DNA]</scope>
    <source>
        <strain evidence="2">cv. O-4</strain>
    </source>
</reference>
<dbReference type="Proteomes" id="UP000187203">
    <property type="component" value="Unassembled WGS sequence"/>
</dbReference>
<gene>
    <name evidence="1" type="ORF">COLO4_01895</name>
</gene>
<comment type="caution">
    <text evidence="1">The sequence shown here is derived from an EMBL/GenBank/DDBJ whole genome shotgun (WGS) entry which is preliminary data.</text>
</comment>
<organism evidence="1 2">
    <name type="scientific">Corchorus olitorius</name>
    <dbReference type="NCBI Taxonomy" id="93759"/>
    <lineage>
        <taxon>Eukaryota</taxon>
        <taxon>Viridiplantae</taxon>
        <taxon>Streptophyta</taxon>
        <taxon>Embryophyta</taxon>
        <taxon>Tracheophyta</taxon>
        <taxon>Spermatophyta</taxon>
        <taxon>Magnoliopsida</taxon>
        <taxon>eudicotyledons</taxon>
        <taxon>Gunneridae</taxon>
        <taxon>Pentapetalae</taxon>
        <taxon>rosids</taxon>
        <taxon>malvids</taxon>
        <taxon>Malvales</taxon>
        <taxon>Malvaceae</taxon>
        <taxon>Grewioideae</taxon>
        <taxon>Apeibeae</taxon>
        <taxon>Corchorus</taxon>
    </lineage>
</organism>
<keyword evidence="2" id="KW-1185">Reference proteome</keyword>